<dbReference type="InterPro" id="IPR042094">
    <property type="entry name" value="T2SS_GspF_sf"/>
</dbReference>
<dbReference type="InterPro" id="IPR018076">
    <property type="entry name" value="T2SS_GspF_dom"/>
</dbReference>
<keyword evidence="10" id="KW-1185">Reference proteome</keyword>
<organism evidence="9 10">
    <name type="scientific">Candidatus Magnetaquiglobus chichijimensis</name>
    <dbReference type="NCBI Taxonomy" id="3141448"/>
    <lineage>
        <taxon>Bacteria</taxon>
        <taxon>Pseudomonadati</taxon>
        <taxon>Pseudomonadota</taxon>
        <taxon>Magnetococcia</taxon>
        <taxon>Magnetococcales</taxon>
        <taxon>Candidatus Magnetaquicoccaceae</taxon>
        <taxon>Candidatus Magnetaquiglobus</taxon>
    </lineage>
</organism>
<dbReference type="Proteomes" id="UP001628193">
    <property type="component" value="Unassembled WGS sequence"/>
</dbReference>
<evidence type="ECO:0000256" key="7">
    <source>
        <dbReference type="SAM" id="Phobius"/>
    </source>
</evidence>
<evidence type="ECO:0000256" key="1">
    <source>
        <dbReference type="ARBA" id="ARBA00004651"/>
    </source>
</evidence>
<reference evidence="9 10" key="1">
    <citation type="submission" date="2024-05" db="EMBL/GenBank/DDBJ databases">
        <authorList>
            <consortium name="Candidatus Magnetaquicoccaceae bacterium FCR-1 genome sequencing consortium"/>
            <person name="Shimoshige H."/>
            <person name="Shimamura S."/>
            <person name="Taoka A."/>
            <person name="Kobayashi H."/>
            <person name="Maekawa T."/>
        </authorList>
    </citation>
    <scope>NUCLEOTIDE SEQUENCE [LARGE SCALE GENOMIC DNA]</scope>
    <source>
        <strain evidence="9 10">FCR-1</strain>
    </source>
</reference>
<evidence type="ECO:0000256" key="3">
    <source>
        <dbReference type="ARBA" id="ARBA00022475"/>
    </source>
</evidence>
<comment type="subcellular location">
    <subcellularLocation>
        <location evidence="1">Cell membrane</location>
        <topology evidence="1">Multi-pass membrane protein</topology>
    </subcellularLocation>
</comment>
<dbReference type="PANTHER" id="PTHR30012:SF0">
    <property type="entry name" value="TYPE II SECRETION SYSTEM PROTEIN F-RELATED"/>
    <property type="match status" value="1"/>
</dbReference>
<evidence type="ECO:0000259" key="8">
    <source>
        <dbReference type="Pfam" id="PF00482"/>
    </source>
</evidence>
<dbReference type="InterPro" id="IPR003004">
    <property type="entry name" value="GspF/PilC"/>
</dbReference>
<gene>
    <name evidence="9" type="primary">epsF_3</name>
    <name evidence="9" type="ORF">SIID45300_01340</name>
</gene>
<feature type="transmembrane region" description="Helical" evidence="7">
    <location>
        <begin position="168"/>
        <end position="190"/>
    </location>
</feature>
<evidence type="ECO:0000256" key="4">
    <source>
        <dbReference type="ARBA" id="ARBA00022692"/>
    </source>
</evidence>
<name>A0ABQ0C8J6_9PROT</name>
<feature type="domain" description="Type II secretion system protein GspF" evidence="8">
    <location>
        <begin position="68"/>
        <end position="191"/>
    </location>
</feature>
<reference evidence="9 10" key="2">
    <citation type="submission" date="2024-09" db="EMBL/GenBank/DDBJ databases">
        <title>Draft genome sequence of Candidatus Magnetaquicoccaceae bacterium FCR-1.</title>
        <authorList>
            <person name="Shimoshige H."/>
            <person name="Shimamura S."/>
            <person name="Taoka A."/>
            <person name="Kobayashi H."/>
            <person name="Maekawa T."/>
        </authorList>
    </citation>
    <scope>NUCLEOTIDE SEQUENCE [LARGE SCALE GENOMIC DNA]</scope>
    <source>
        <strain evidence="9 10">FCR-1</strain>
    </source>
</reference>
<keyword evidence="6 7" id="KW-0472">Membrane</keyword>
<evidence type="ECO:0000313" key="9">
    <source>
        <dbReference type="EMBL" id="GAB0057020.1"/>
    </source>
</evidence>
<evidence type="ECO:0000256" key="2">
    <source>
        <dbReference type="ARBA" id="ARBA00005745"/>
    </source>
</evidence>
<keyword evidence="3" id="KW-1003">Cell membrane</keyword>
<feature type="transmembrane region" description="Helical" evidence="7">
    <location>
        <begin position="375"/>
        <end position="396"/>
    </location>
</feature>
<comment type="caution">
    <text evidence="9">The sequence shown here is derived from an EMBL/GenBank/DDBJ whole genome shotgun (WGS) entry which is preliminary data.</text>
</comment>
<dbReference type="RefSeq" id="WP_420904732.1">
    <property type="nucleotide sequence ID" value="NZ_BAAFGK010000004.1"/>
</dbReference>
<sequence>MIRYRYRATDEGGAIHAGELTATSPDDLEARLARIGLMLIRHQSLNEGGGMNRLFWRREVSRRGLLLFCLHLEQVLRAGVPLLTGLGDFRDHVADRRMRVITAALIEDLHGGATLSEALEHHPRAFDPLFVRLVHMGERTGQLPTLLQSLAETLKWEDERHTRLRRMLIHPAIVGTAIGGLILFLMLFLVPKLLELIASLNETPPWHTRALIAMAGFVGDWWPLLPVLPVLLLIGLRMARVTSPTLRGRVDAALFSLHVIGPLIKKTIQARLAHALALLLEAGIPLPEALTLCGGLTDRQPLRDALEATRNHLLNGERIADAFANARLFPPILENMIRAGEASGAPAKGFRHIGYFLDREIQEGIGRLEQLTEPLLTLILGGMMGWVILSVLGPLYDLIARMGS</sequence>
<evidence type="ECO:0000313" key="10">
    <source>
        <dbReference type="Proteomes" id="UP001628193"/>
    </source>
</evidence>
<dbReference type="EMBL" id="BAAFGK010000004">
    <property type="protein sequence ID" value="GAB0057020.1"/>
    <property type="molecule type" value="Genomic_DNA"/>
</dbReference>
<comment type="similarity">
    <text evidence="2">Belongs to the GSP F family.</text>
</comment>
<keyword evidence="5 7" id="KW-1133">Transmembrane helix</keyword>
<proteinExistence type="inferred from homology"/>
<feature type="domain" description="Type II secretion system protein GspF" evidence="8">
    <location>
        <begin position="274"/>
        <end position="393"/>
    </location>
</feature>
<dbReference type="Gene3D" id="1.20.81.30">
    <property type="entry name" value="Type II secretion system (T2SS), domain F"/>
    <property type="match status" value="2"/>
</dbReference>
<keyword evidence="4 7" id="KW-0812">Transmembrane</keyword>
<protein>
    <submittedName>
        <fullName evidence="9">Type II secretion system protein F</fullName>
    </submittedName>
</protein>
<feature type="transmembrane region" description="Helical" evidence="7">
    <location>
        <begin position="210"/>
        <end position="234"/>
    </location>
</feature>
<evidence type="ECO:0000256" key="5">
    <source>
        <dbReference type="ARBA" id="ARBA00022989"/>
    </source>
</evidence>
<dbReference type="PANTHER" id="PTHR30012">
    <property type="entry name" value="GENERAL SECRETION PATHWAY PROTEIN"/>
    <property type="match status" value="1"/>
</dbReference>
<accession>A0ABQ0C8J6</accession>
<dbReference type="Pfam" id="PF00482">
    <property type="entry name" value="T2SSF"/>
    <property type="match status" value="2"/>
</dbReference>
<evidence type="ECO:0000256" key="6">
    <source>
        <dbReference type="ARBA" id="ARBA00023136"/>
    </source>
</evidence>